<dbReference type="Proteomes" id="UP000662797">
    <property type="component" value="Segment"/>
</dbReference>
<organism evidence="2 3">
    <name type="scientific">Streptomyces phage Spernnie</name>
    <dbReference type="NCBI Taxonomy" id="2767588"/>
    <lineage>
        <taxon>Viruses</taxon>
        <taxon>Duplodnaviria</taxon>
        <taxon>Heunggongvirae</taxon>
        <taxon>Uroviricota</taxon>
        <taxon>Caudoviricetes</taxon>
        <taxon>Arquatrovirinae</taxon>
        <taxon>Sentinelvirus</taxon>
        <taxon>Sentinelvirus spernnie</taxon>
    </lineage>
</organism>
<reference evidence="2" key="1">
    <citation type="submission" date="2020-07" db="EMBL/GenBank/DDBJ databases">
        <title>Complete genome sequence of Streptomyces phage Spernnie.</title>
        <authorList>
            <person name="Tate N.B."/>
            <person name="Melbern L."/>
            <person name="Clark J.D."/>
            <person name="Hernandez I."/>
            <person name="Liu M."/>
            <person name="Burrowes B.H."/>
        </authorList>
    </citation>
    <scope>NUCLEOTIDE SEQUENCE</scope>
</reference>
<name>A0A873WPQ4_9CAUD</name>
<proteinExistence type="predicted"/>
<evidence type="ECO:0000256" key="1">
    <source>
        <dbReference type="SAM" id="MobiDB-lite"/>
    </source>
</evidence>
<evidence type="ECO:0000313" key="3">
    <source>
        <dbReference type="Proteomes" id="UP000662797"/>
    </source>
</evidence>
<keyword evidence="3" id="KW-1185">Reference proteome</keyword>
<sequence length="111" mass="12081">MAEAEKVDTDQAPKKGGRKPDPMTRAINDMKQAAKHLGEYDVKPAPAGRIEAHDRRSAAWGKEYADKGTLDALLLSLAFEALGSYEQEQRYALLQLSAVALNQAAALDGRQ</sequence>
<feature type="compositionally biased region" description="Basic and acidic residues" evidence="1">
    <location>
        <begin position="1"/>
        <end position="22"/>
    </location>
</feature>
<protein>
    <submittedName>
        <fullName evidence="2">Uncharacterized protein</fullName>
    </submittedName>
</protein>
<feature type="region of interest" description="Disordered" evidence="1">
    <location>
        <begin position="1"/>
        <end position="52"/>
    </location>
</feature>
<dbReference type="EMBL" id="MT701594">
    <property type="protein sequence ID" value="QPB09641.1"/>
    <property type="molecule type" value="Genomic_DNA"/>
</dbReference>
<gene>
    <name evidence="2" type="ORF">CPT_Spernnie_037</name>
</gene>
<evidence type="ECO:0000313" key="2">
    <source>
        <dbReference type="EMBL" id="QPB09641.1"/>
    </source>
</evidence>
<accession>A0A873WPQ4</accession>